<comment type="subcellular location">
    <subcellularLocation>
        <location evidence="1">Mitochondrion</location>
    </subcellularLocation>
</comment>
<dbReference type="NCBIfam" id="TIGR00231">
    <property type="entry name" value="small_GTP"/>
    <property type="match status" value="1"/>
</dbReference>
<dbReference type="FunFam" id="3.40.50.10050:FF:000001">
    <property type="entry name" value="Translation initiation factor IF-2"/>
    <property type="match status" value="1"/>
</dbReference>
<dbReference type="FunFam" id="3.40.50.300:FF:000019">
    <property type="entry name" value="Translation initiation factor IF-2"/>
    <property type="match status" value="1"/>
</dbReference>
<proteinExistence type="inferred from homology"/>
<dbReference type="Gene3D" id="3.40.50.300">
    <property type="entry name" value="P-loop containing nucleotide triphosphate hydrolases"/>
    <property type="match status" value="1"/>
</dbReference>
<keyword evidence="8" id="KW-0342">GTP-binding</keyword>
<dbReference type="Pfam" id="PF04760">
    <property type="entry name" value="IF2_N"/>
    <property type="match status" value="1"/>
</dbReference>
<feature type="compositionally biased region" description="Polar residues" evidence="11">
    <location>
        <begin position="149"/>
        <end position="167"/>
    </location>
</feature>
<keyword evidence="5" id="KW-0648">Protein biosynthesis</keyword>
<dbReference type="HAMAP" id="MF_00100_B">
    <property type="entry name" value="IF_2_B"/>
    <property type="match status" value="1"/>
</dbReference>
<dbReference type="Proteomes" id="UP000288859">
    <property type="component" value="Unassembled WGS sequence"/>
</dbReference>
<dbReference type="Pfam" id="PF22042">
    <property type="entry name" value="EF-G_D2"/>
    <property type="match status" value="1"/>
</dbReference>
<dbReference type="SUPFAM" id="SSF52540">
    <property type="entry name" value="P-loop containing nucleoside triphosphate hydrolases"/>
    <property type="match status" value="1"/>
</dbReference>
<dbReference type="VEuPathDB" id="FungiDB:PV10_00303"/>
<evidence type="ECO:0000256" key="5">
    <source>
        <dbReference type="ARBA" id="ARBA00022917"/>
    </source>
</evidence>
<dbReference type="EMBL" id="NAJM01000002">
    <property type="protein sequence ID" value="RVX75474.1"/>
    <property type="molecule type" value="Genomic_DNA"/>
</dbReference>
<evidence type="ECO:0000256" key="4">
    <source>
        <dbReference type="ARBA" id="ARBA00022741"/>
    </source>
</evidence>
<evidence type="ECO:0000313" key="14">
    <source>
        <dbReference type="Proteomes" id="UP000288859"/>
    </source>
</evidence>
<dbReference type="InterPro" id="IPR000178">
    <property type="entry name" value="TF_IF2_bacterial-like"/>
</dbReference>
<dbReference type="InterPro" id="IPR005225">
    <property type="entry name" value="Small_GTP-bd"/>
</dbReference>
<keyword evidence="4" id="KW-0547">Nucleotide-binding</keyword>
<keyword evidence="3" id="KW-0396">Initiation factor</keyword>
<evidence type="ECO:0000256" key="11">
    <source>
        <dbReference type="SAM" id="MobiDB-lite"/>
    </source>
</evidence>
<feature type="compositionally biased region" description="Polar residues" evidence="11">
    <location>
        <begin position="244"/>
        <end position="261"/>
    </location>
</feature>
<evidence type="ECO:0000256" key="2">
    <source>
        <dbReference type="ARBA" id="ARBA00007733"/>
    </source>
</evidence>
<reference evidence="13 14" key="1">
    <citation type="submission" date="2017-03" db="EMBL/GenBank/DDBJ databases">
        <title>Genomes of endolithic fungi from Antarctica.</title>
        <authorList>
            <person name="Coleine C."/>
            <person name="Masonjones S."/>
            <person name="Stajich J.E."/>
        </authorList>
    </citation>
    <scope>NUCLEOTIDE SEQUENCE [LARGE SCALE GENOMIC DNA]</scope>
    <source>
        <strain evidence="13 14">CCFEE 6314</strain>
    </source>
</reference>
<dbReference type="SUPFAM" id="SSF50447">
    <property type="entry name" value="Translation proteins"/>
    <property type="match status" value="2"/>
</dbReference>
<feature type="compositionally biased region" description="Polar residues" evidence="11">
    <location>
        <begin position="222"/>
        <end position="233"/>
    </location>
</feature>
<dbReference type="PROSITE" id="PS51722">
    <property type="entry name" value="G_TR_2"/>
    <property type="match status" value="1"/>
</dbReference>
<dbReference type="InterPro" id="IPR053905">
    <property type="entry name" value="EF-G-like_DII"/>
</dbReference>
<feature type="region of interest" description="Disordered" evidence="11">
    <location>
        <begin position="41"/>
        <end position="73"/>
    </location>
</feature>
<evidence type="ECO:0000313" key="13">
    <source>
        <dbReference type="EMBL" id="RVX75474.1"/>
    </source>
</evidence>
<evidence type="ECO:0000256" key="1">
    <source>
        <dbReference type="ARBA" id="ARBA00004173"/>
    </source>
</evidence>
<dbReference type="CDD" id="cd03692">
    <property type="entry name" value="mtIF2_IVc"/>
    <property type="match status" value="1"/>
</dbReference>
<feature type="compositionally biased region" description="Low complexity" evidence="11">
    <location>
        <begin position="1362"/>
        <end position="1393"/>
    </location>
</feature>
<protein>
    <recommendedName>
        <fullName evidence="10">Translation initiation factor IF-2, mitochondrial</fullName>
    </recommendedName>
</protein>
<dbReference type="PANTHER" id="PTHR43381">
    <property type="entry name" value="TRANSLATION INITIATION FACTOR IF-2-RELATED"/>
    <property type="match status" value="1"/>
</dbReference>
<dbReference type="Pfam" id="PF11987">
    <property type="entry name" value="IF-2"/>
    <property type="match status" value="1"/>
</dbReference>
<dbReference type="InterPro" id="IPR015760">
    <property type="entry name" value="TIF_IF2"/>
</dbReference>
<accession>A0A438NIB0</accession>
<feature type="region of interest" description="Disordered" evidence="11">
    <location>
        <begin position="106"/>
        <end position="382"/>
    </location>
</feature>
<feature type="compositionally biased region" description="Basic and acidic residues" evidence="11">
    <location>
        <begin position="182"/>
        <end position="191"/>
    </location>
</feature>
<feature type="compositionally biased region" description="Polar residues" evidence="11">
    <location>
        <begin position="355"/>
        <end position="364"/>
    </location>
</feature>
<evidence type="ECO:0000259" key="12">
    <source>
        <dbReference type="PROSITE" id="PS51722"/>
    </source>
</evidence>
<dbReference type="InterPro" id="IPR036925">
    <property type="entry name" value="TIF_IF2_dom3_sf"/>
</dbReference>
<feature type="compositionally biased region" description="Acidic residues" evidence="11">
    <location>
        <begin position="368"/>
        <end position="378"/>
    </location>
</feature>
<evidence type="ECO:0000256" key="10">
    <source>
        <dbReference type="ARBA" id="ARBA00044200"/>
    </source>
</evidence>
<feature type="compositionally biased region" description="Basic and acidic residues" evidence="11">
    <location>
        <begin position="281"/>
        <end position="299"/>
    </location>
</feature>
<dbReference type="InterPro" id="IPR027417">
    <property type="entry name" value="P-loop_NTPase"/>
</dbReference>
<dbReference type="SUPFAM" id="SSF52156">
    <property type="entry name" value="Initiation factor IF2/eIF5b, domain 3"/>
    <property type="match status" value="1"/>
</dbReference>
<dbReference type="GO" id="GO:0003743">
    <property type="term" value="F:translation initiation factor activity"/>
    <property type="evidence" value="ECO:0007669"/>
    <property type="project" value="UniProtKB-KW"/>
</dbReference>
<dbReference type="Gene3D" id="2.40.30.10">
    <property type="entry name" value="Translation factors"/>
    <property type="match status" value="2"/>
</dbReference>
<feature type="compositionally biased region" description="Polar residues" evidence="11">
    <location>
        <begin position="1322"/>
        <end position="1332"/>
    </location>
</feature>
<dbReference type="InterPro" id="IPR009000">
    <property type="entry name" value="Transl_B-barrel_sf"/>
</dbReference>
<dbReference type="GO" id="GO:0005739">
    <property type="term" value="C:mitochondrion"/>
    <property type="evidence" value="ECO:0007669"/>
    <property type="project" value="UniProtKB-SubCell"/>
</dbReference>
<dbReference type="CDD" id="cd03702">
    <property type="entry name" value="IF2_mtIF2_II"/>
    <property type="match status" value="1"/>
</dbReference>
<comment type="caution">
    <text evidence="13">The sequence shown here is derived from an EMBL/GenBank/DDBJ whole genome shotgun (WGS) entry which is preliminary data.</text>
</comment>
<name>A0A438NIB0_EXOME</name>
<dbReference type="InterPro" id="IPR023115">
    <property type="entry name" value="TIF_IF2_dom3"/>
</dbReference>
<feature type="compositionally biased region" description="Pro residues" evidence="11">
    <location>
        <begin position="110"/>
        <end position="122"/>
    </location>
</feature>
<evidence type="ECO:0000256" key="9">
    <source>
        <dbReference type="ARBA" id="ARBA00025162"/>
    </source>
</evidence>
<feature type="region of interest" description="Disordered" evidence="11">
    <location>
        <begin position="389"/>
        <end position="408"/>
    </location>
</feature>
<dbReference type="GO" id="GO:0003924">
    <property type="term" value="F:GTPase activity"/>
    <property type="evidence" value="ECO:0007669"/>
    <property type="project" value="InterPro"/>
</dbReference>
<feature type="region of interest" description="Disordered" evidence="11">
    <location>
        <begin position="415"/>
        <end position="490"/>
    </location>
</feature>
<dbReference type="CDD" id="cd01887">
    <property type="entry name" value="IF2_eIF5B"/>
    <property type="match status" value="1"/>
</dbReference>
<dbReference type="VEuPathDB" id="FungiDB:PV10_00304"/>
<feature type="region of interest" description="Disordered" evidence="11">
    <location>
        <begin position="1310"/>
        <end position="1411"/>
    </location>
</feature>
<feature type="domain" description="Tr-type G" evidence="12">
    <location>
        <begin position="577"/>
        <end position="746"/>
    </location>
</feature>
<dbReference type="Gene3D" id="3.40.50.10050">
    <property type="entry name" value="Translation initiation factor IF- 2, domain 3"/>
    <property type="match status" value="1"/>
</dbReference>
<comment type="similarity">
    <text evidence="2">Belongs to the TRAFAC class translation factor GTPase superfamily. Classic translation factor GTPase family. IF-2 subfamily.</text>
</comment>
<dbReference type="PANTHER" id="PTHR43381:SF20">
    <property type="entry name" value="TRANSLATION INITIATION FACTOR IF-2, MITOCHONDRIAL"/>
    <property type="match status" value="1"/>
</dbReference>
<organism evidence="13 14">
    <name type="scientific">Exophiala mesophila</name>
    <name type="common">Black yeast-like fungus</name>
    <dbReference type="NCBI Taxonomy" id="212818"/>
    <lineage>
        <taxon>Eukaryota</taxon>
        <taxon>Fungi</taxon>
        <taxon>Dikarya</taxon>
        <taxon>Ascomycota</taxon>
        <taxon>Pezizomycotina</taxon>
        <taxon>Eurotiomycetes</taxon>
        <taxon>Chaetothyriomycetidae</taxon>
        <taxon>Chaetothyriales</taxon>
        <taxon>Herpotrichiellaceae</taxon>
        <taxon>Exophiala</taxon>
    </lineage>
</organism>
<dbReference type="InterPro" id="IPR000795">
    <property type="entry name" value="T_Tr_GTP-bd_dom"/>
</dbReference>
<dbReference type="GO" id="GO:0005525">
    <property type="term" value="F:GTP binding"/>
    <property type="evidence" value="ECO:0007669"/>
    <property type="project" value="UniProtKB-KW"/>
</dbReference>
<dbReference type="Pfam" id="PF00009">
    <property type="entry name" value="GTP_EFTU"/>
    <property type="match status" value="1"/>
</dbReference>
<comment type="function">
    <text evidence="9">One of the essential components for the initiation of protein synthesis. Protects formylmethionyl-tRNA from spontaneous hydrolysis and promotes its binding to the 30S ribosomal subunits. Also involved in the hydrolysis of GTP during the formation of the 70S ribosomal complex.</text>
</comment>
<evidence type="ECO:0000256" key="8">
    <source>
        <dbReference type="ARBA" id="ARBA00023134"/>
    </source>
</evidence>
<dbReference type="InterPro" id="IPR044145">
    <property type="entry name" value="IF2_II"/>
</dbReference>
<dbReference type="FunFam" id="2.40.30.10:FF:000008">
    <property type="entry name" value="Translation initiation factor IF-2"/>
    <property type="match status" value="1"/>
</dbReference>
<dbReference type="OrthoDB" id="361630at2759"/>
<dbReference type="InterPro" id="IPR006847">
    <property type="entry name" value="IF2_N"/>
</dbReference>
<evidence type="ECO:0000256" key="3">
    <source>
        <dbReference type="ARBA" id="ARBA00022540"/>
    </source>
</evidence>
<feature type="compositionally biased region" description="Low complexity" evidence="11">
    <location>
        <begin position="44"/>
        <end position="57"/>
    </location>
</feature>
<gene>
    <name evidence="13" type="ORF">B0A52_00827</name>
</gene>
<evidence type="ECO:0000256" key="7">
    <source>
        <dbReference type="ARBA" id="ARBA00023128"/>
    </source>
</evidence>
<evidence type="ECO:0000256" key="6">
    <source>
        <dbReference type="ARBA" id="ARBA00022946"/>
    </source>
</evidence>
<dbReference type="PROSITE" id="PS01176">
    <property type="entry name" value="IF2"/>
    <property type="match status" value="1"/>
</dbReference>
<keyword evidence="7" id="KW-0496">Mitochondrion</keyword>
<keyword evidence="6" id="KW-0809">Transit peptide</keyword>
<sequence length="1425" mass="155043">MRRALGRRLIPSQDICFFCAFRTTFSSQTPVAPRLIASRRSYNSSAPSRRPATAAARIQEDEPPSSPTREVEGWRCGCGHVNAVRRSECTICVTPRSKNASLVYKDTIPSAPPRHSQPPAPPNRNAQTRPVTPPSSLERREGVNRRPANPSQIAPTQDKSGPDSAQMSRHFYPEAAGPRITFHKDRYDSRPEVPQSPRNGYHEQRQDAALGDMARPQDGQKRQNWNLPMQEQSEGVRIRRYNVRTENPPNARASPQTNRSVSYDRGRFDSFFGKGLPNSARDAREPRDDRQRSDNRDSFTQRSSLQDLLGGRPHGGLQEHSRSQPRGASGFQDRSQPRRGNLNRIASFDRGGHQAPQQLSQTPGEASPDLEDNVDQDINDVISTDIQEGLGTFSHRRQKKGDAKLPDRRSRVYEIEEDNEAEATDVSRKSRKGGRRRREEYDEDDDERAIVSGHHSRRTREHESFQDDDFDLDDRSQTQQSSKTFWEKQEPSRPIIHIPEFISVQKLAQMLGVRLNTFLAQLEEEGFEDARHDHVLDAATSAMFADFHGFEPVMSDQSEMKDLVARPPPEDPTALPPRPPIVTIMGHVDHGKTTILDYLRKSSVVASEHGGITQHIGAFSVTMPGSERNITFLDTPGHAAFLEMRRRGANVTDIVVLVVAADDSVKPQTIEAIKHAREANVNIIVAINKVDKEEANVDLVKQDLARHEIVVEDYGGEYQSIAVSGKTGQGMSDLEDAIILLADVNDYRADIDGPVEGSVIESKVTSAGRVATVLVRRGTLKPGHCIVAGTTWARVRTLKNDVGGYLEEAGPGTPVQVDGWRGDDPDAGLEVLQAETEQQAKAVVELRQEKAETIRKMAEVASINANRTEEAEARAQTVEWEREQGYFERRPHRRPKDNEGWVANDASGPKRVHFVVKADVAGSTEALVAAIRGIGNQEAVANIIHSGTGQVSESDIKMLAATGEVGYAISFNQPVDNSARRLAEAAGLQILEHNIIYKVTDDVKDKVANELPPLITQKVLGEAEIGQIFEVSVKRKTKKIAGCRISNGIITRSAKVRVSRNGEVVFNGMLDSLKNVKKDVTEMRKGSECGMAFENWDAFEEGDQIQSISETREKRVFSAGPIHKHPSQVRHLFEPQRRWVADGLGSTLDTPHKRHEQSTRTLSSIDPFAVPTRQGTQDGKVGAVGVGGSNTSLLSLLTQSLTTTTATAAAVAVAATDESAPATGTNIQAPQDSGESTTTVRVQSTIFETVFVTAAGSQPSTAPATVAPVPATVTVVLVTTDGSTSFITLDGTSIPPTASDVVAAAAQTSISEDEDSAASSTVTGSALPSETLTIRPGPGSIPASEARPVTLSTAAPPPPPDAEIATASSPPTTAAPAVTASSSSSNADSLAVVPITQEPVQQTQNQNESLFTVTETVTTTVTSSP</sequence>
<feature type="compositionally biased region" description="Polar residues" evidence="11">
    <location>
        <begin position="1398"/>
        <end position="1411"/>
    </location>
</feature>